<feature type="transmembrane region" description="Helical" evidence="1">
    <location>
        <begin position="47"/>
        <end position="64"/>
    </location>
</feature>
<reference evidence="2 3" key="1">
    <citation type="submission" date="2019-08" db="EMBL/GenBank/DDBJ databases">
        <authorList>
            <person name="Alioto T."/>
            <person name="Alioto T."/>
            <person name="Gomez Garrido J."/>
        </authorList>
    </citation>
    <scope>NUCLEOTIDE SEQUENCE [LARGE SCALE GENOMIC DNA]</scope>
</reference>
<dbReference type="EMBL" id="CABPRJ010001430">
    <property type="protein sequence ID" value="VVC36003.1"/>
    <property type="molecule type" value="Genomic_DNA"/>
</dbReference>
<keyword evidence="3" id="KW-1185">Reference proteome</keyword>
<keyword evidence="1" id="KW-0472">Membrane</keyword>
<proteinExistence type="predicted"/>
<protein>
    <submittedName>
        <fullName evidence="2">Uncharacterized protein</fullName>
    </submittedName>
</protein>
<evidence type="ECO:0000313" key="2">
    <source>
        <dbReference type="EMBL" id="VVC36003.1"/>
    </source>
</evidence>
<organism evidence="2 3">
    <name type="scientific">Cinara cedri</name>
    <dbReference type="NCBI Taxonomy" id="506608"/>
    <lineage>
        <taxon>Eukaryota</taxon>
        <taxon>Metazoa</taxon>
        <taxon>Ecdysozoa</taxon>
        <taxon>Arthropoda</taxon>
        <taxon>Hexapoda</taxon>
        <taxon>Insecta</taxon>
        <taxon>Pterygota</taxon>
        <taxon>Neoptera</taxon>
        <taxon>Paraneoptera</taxon>
        <taxon>Hemiptera</taxon>
        <taxon>Sternorrhyncha</taxon>
        <taxon>Aphidomorpha</taxon>
        <taxon>Aphidoidea</taxon>
        <taxon>Aphididae</taxon>
        <taxon>Lachninae</taxon>
        <taxon>Cinara</taxon>
    </lineage>
</organism>
<keyword evidence="1" id="KW-1133">Transmembrane helix</keyword>
<keyword evidence="1" id="KW-0812">Transmembrane</keyword>
<accession>A0A5E4MUR0</accession>
<evidence type="ECO:0000313" key="3">
    <source>
        <dbReference type="Proteomes" id="UP000325440"/>
    </source>
</evidence>
<gene>
    <name evidence="2" type="ORF">CINCED_3A020246</name>
</gene>
<evidence type="ECO:0000256" key="1">
    <source>
        <dbReference type="SAM" id="Phobius"/>
    </source>
</evidence>
<name>A0A5E4MUR0_9HEMI</name>
<dbReference type="Proteomes" id="UP000325440">
    <property type="component" value="Unassembled WGS sequence"/>
</dbReference>
<dbReference type="AlphaFoldDB" id="A0A5E4MUR0"/>
<sequence>MDCHVSLAVYWTENRMHIRQRTDPLTTRKKTLGGLATFRRKKYFTRFYVKCPLFLGLVVWAAAFDTRRHLTSVAIWFSIIFPVTAARPAHRTVFPARVPPQWYRSKPDCALQQALLHSDLIAIVKSNSKIGYRRFAISYYIFWVPNPKSEITNDNYSICVHMTCRRRVHYPGQRTAVDRYGKSITPPGCYCPALYVGKIEVSFHSYCDFPIFSTTRMRSKNIQIPGHLRNEQHYNFIVMLFLLALFRTRLNGSPGTDA</sequence>